<dbReference type="RefSeq" id="WP_096458677.1">
    <property type="nucleotide sequence ID" value="NZ_AP014936.1"/>
</dbReference>
<dbReference type="SUPFAM" id="SSF52218">
    <property type="entry name" value="Flavoproteins"/>
    <property type="match status" value="1"/>
</dbReference>
<dbReference type="InterPro" id="IPR029039">
    <property type="entry name" value="Flavoprotein-like_sf"/>
</dbReference>
<keyword evidence="5" id="KW-1185">Reference proteome</keyword>
<dbReference type="Proteomes" id="UP000218899">
    <property type="component" value="Chromosome"/>
</dbReference>
<accession>A0A1B4V1T0</accession>
<organism evidence="4 5">
    <name type="scientific">Sulfurifustis variabilis</name>
    <dbReference type="NCBI Taxonomy" id="1675686"/>
    <lineage>
        <taxon>Bacteria</taxon>
        <taxon>Pseudomonadati</taxon>
        <taxon>Pseudomonadota</taxon>
        <taxon>Gammaproteobacteria</taxon>
        <taxon>Acidiferrobacterales</taxon>
        <taxon>Acidiferrobacteraceae</taxon>
        <taxon>Sulfurifustis</taxon>
    </lineage>
</organism>
<dbReference type="AlphaFoldDB" id="A0A1B4V1T0"/>
<comment type="similarity">
    <text evidence="1">Belongs to the NAD(P)H dehydrogenase (quinone) family.</text>
</comment>
<dbReference type="KEGG" id="sva:SVA_0636"/>
<dbReference type="InterPro" id="IPR003680">
    <property type="entry name" value="Flavodoxin_fold"/>
</dbReference>
<evidence type="ECO:0000256" key="1">
    <source>
        <dbReference type="ARBA" id="ARBA00006252"/>
    </source>
</evidence>
<dbReference type="InterPro" id="IPR051545">
    <property type="entry name" value="NAD(P)H_dehydrogenase_qn"/>
</dbReference>
<evidence type="ECO:0000313" key="4">
    <source>
        <dbReference type="EMBL" id="BAU47215.1"/>
    </source>
</evidence>
<evidence type="ECO:0000313" key="5">
    <source>
        <dbReference type="Proteomes" id="UP000218899"/>
    </source>
</evidence>
<reference evidence="4 5" key="1">
    <citation type="submission" date="2015-08" db="EMBL/GenBank/DDBJ databases">
        <title>Complete genome sequence of Sulfurifustis variabilis.</title>
        <authorList>
            <person name="Miura A."/>
            <person name="Kojima H."/>
            <person name="Fukui M."/>
        </authorList>
    </citation>
    <scope>NUCLEOTIDE SEQUENCE [LARGE SCALE GENOMIC DNA]</scope>
    <source>
        <strain evidence="5">skN76</strain>
    </source>
</reference>
<dbReference type="OrthoDB" id="9798454at2"/>
<keyword evidence="2" id="KW-0560">Oxidoreductase</keyword>
<dbReference type="GO" id="GO:0005829">
    <property type="term" value="C:cytosol"/>
    <property type="evidence" value="ECO:0007669"/>
    <property type="project" value="TreeGrafter"/>
</dbReference>
<dbReference type="PANTHER" id="PTHR10204">
    <property type="entry name" value="NAD P H OXIDOREDUCTASE-RELATED"/>
    <property type="match status" value="1"/>
</dbReference>
<evidence type="ECO:0000256" key="2">
    <source>
        <dbReference type="ARBA" id="ARBA00023002"/>
    </source>
</evidence>
<feature type="domain" description="Flavodoxin-like fold" evidence="3">
    <location>
        <begin position="4"/>
        <end position="184"/>
    </location>
</feature>
<name>A0A1B4V1T0_9GAMM</name>
<dbReference type="GO" id="GO:0003955">
    <property type="term" value="F:NAD(P)H dehydrogenase (quinone) activity"/>
    <property type="evidence" value="ECO:0007669"/>
    <property type="project" value="TreeGrafter"/>
</dbReference>
<dbReference type="Gene3D" id="3.40.50.360">
    <property type="match status" value="1"/>
</dbReference>
<gene>
    <name evidence="4" type="ORF">SVA_0636</name>
</gene>
<protein>
    <submittedName>
        <fullName evidence="4">NAD(P)H dehydrogenase</fullName>
    </submittedName>
</protein>
<dbReference type="PANTHER" id="PTHR10204:SF34">
    <property type="entry name" value="NAD(P)H DEHYDROGENASE [QUINONE] 1 ISOFORM 1"/>
    <property type="match status" value="1"/>
</dbReference>
<evidence type="ECO:0000259" key="3">
    <source>
        <dbReference type="Pfam" id="PF02525"/>
    </source>
</evidence>
<proteinExistence type="inferred from homology"/>
<dbReference type="Pfam" id="PF02525">
    <property type="entry name" value="Flavodoxin_2"/>
    <property type="match status" value="1"/>
</dbReference>
<dbReference type="EMBL" id="AP014936">
    <property type="protein sequence ID" value="BAU47215.1"/>
    <property type="molecule type" value="Genomic_DNA"/>
</dbReference>
<sequence>MPRKVLVILGQPQRDSYGGALARAYAEGARAGGAEVRELYLGDLAFDPAPAAPQAGGLEPDLRQAQDAIKWAEHLVFVYPIWWGTIPALLKGFIERTFLPGFAVKFRDGSPLWDRLLKGRSARLIVTMNTPPWFYRWVFGQPGHRTMKRTILGFCGIRPVRITELGPLKDSTAEQRAKWLERVRALARREC</sequence>